<evidence type="ECO:0000313" key="1">
    <source>
        <dbReference type="EMBL" id="OGK45200.1"/>
    </source>
</evidence>
<reference evidence="1 2" key="1">
    <citation type="journal article" date="2016" name="Nat. Commun.">
        <title>Thousands of microbial genomes shed light on interconnected biogeochemical processes in an aquifer system.</title>
        <authorList>
            <person name="Anantharaman K."/>
            <person name="Brown C.T."/>
            <person name="Hug L.A."/>
            <person name="Sharon I."/>
            <person name="Castelle C.J."/>
            <person name="Probst A.J."/>
            <person name="Thomas B.C."/>
            <person name="Singh A."/>
            <person name="Wilkins M.J."/>
            <person name="Karaoz U."/>
            <person name="Brodie E.L."/>
            <person name="Williams K.H."/>
            <person name="Hubbard S.S."/>
            <person name="Banfield J.F."/>
        </authorList>
    </citation>
    <scope>NUCLEOTIDE SEQUENCE [LARGE SCALE GENOMIC DNA]</scope>
</reference>
<accession>A0A1F7IPA2</accession>
<dbReference type="AlphaFoldDB" id="A0A1F7IPA2"/>
<name>A0A1F7IPA2_9BACT</name>
<sequence>MKKILPVAIVLLIGLGIFFFATMKSQGPSSKITAQPTSASKMENISGTLKDLLARNISTQCTFESTTEFGTSSGSVYVAGKKMRGDFKTKQKDGKEMQSYMIRDNDYIYTWSNLQKEGSKIKIVDMDKQIEEMKKNPSFQGSQNAVSLENQNANYNCKPWNKDESMFSVPTNIKFIDLTEQMEKIQNVSKDLKQTQCAACEKLPEGQSRDQCLTSLGCK</sequence>
<dbReference type="STRING" id="1802060.A2957_02300"/>
<proteinExistence type="predicted"/>
<dbReference type="EMBL" id="MGAK01000005">
    <property type="protein sequence ID" value="OGK45200.1"/>
    <property type="molecule type" value="Genomic_DNA"/>
</dbReference>
<protein>
    <submittedName>
        <fullName evidence="1">Uncharacterized protein</fullName>
    </submittedName>
</protein>
<evidence type="ECO:0000313" key="2">
    <source>
        <dbReference type="Proteomes" id="UP000179072"/>
    </source>
</evidence>
<comment type="caution">
    <text evidence="1">The sequence shown here is derived from an EMBL/GenBank/DDBJ whole genome shotgun (WGS) entry which is preliminary data.</text>
</comment>
<organism evidence="1 2">
    <name type="scientific">Candidatus Roizmanbacteria bacterium RIFCSPLOWO2_01_FULL_38_11</name>
    <dbReference type="NCBI Taxonomy" id="1802060"/>
    <lineage>
        <taxon>Bacteria</taxon>
        <taxon>Candidatus Roizmaniibacteriota</taxon>
    </lineage>
</organism>
<dbReference type="Proteomes" id="UP000179072">
    <property type="component" value="Unassembled WGS sequence"/>
</dbReference>
<gene>
    <name evidence="1" type="ORF">A2957_02300</name>
</gene>